<evidence type="ECO:0000313" key="1">
    <source>
        <dbReference type="EMBL" id="OHA92402.1"/>
    </source>
</evidence>
<gene>
    <name evidence="1" type="ORF">A2665_01475</name>
</gene>
<sequence length="78" mass="8869">MNVTYDKTVDCAYFRLTPKRKVAWTEPLKDWLMVDYDKNGKLLGIEVLFVSEHLPDLFGINGLKTGLGKKIGKARQLA</sequence>
<comment type="caution">
    <text evidence="1">The sequence shown here is derived from an EMBL/GenBank/DDBJ whole genome shotgun (WGS) entry which is preliminary data.</text>
</comment>
<dbReference type="Proteomes" id="UP000177746">
    <property type="component" value="Unassembled WGS sequence"/>
</dbReference>
<name>A0A1G2T5I2_9BACT</name>
<organism evidence="1 2">
    <name type="scientific">Candidatus Zambryskibacteria bacterium RIFCSPHIGHO2_01_FULL_46_30</name>
    <dbReference type="NCBI Taxonomy" id="1802739"/>
    <lineage>
        <taxon>Bacteria</taxon>
        <taxon>Candidatus Zambryskiibacteriota</taxon>
    </lineage>
</organism>
<accession>A0A1G2T5I2</accession>
<dbReference type="Pfam" id="PF10049">
    <property type="entry name" value="DUF2283"/>
    <property type="match status" value="1"/>
</dbReference>
<dbReference type="AlphaFoldDB" id="A0A1G2T5I2"/>
<evidence type="ECO:0000313" key="2">
    <source>
        <dbReference type="Proteomes" id="UP000177746"/>
    </source>
</evidence>
<protein>
    <recommendedName>
        <fullName evidence="3">DUF2283 domain-containing protein</fullName>
    </recommendedName>
</protein>
<dbReference type="InterPro" id="IPR019270">
    <property type="entry name" value="DUF2283"/>
</dbReference>
<dbReference type="EMBL" id="MHVI01000008">
    <property type="protein sequence ID" value="OHA92402.1"/>
    <property type="molecule type" value="Genomic_DNA"/>
</dbReference>
<evidence type="ECO:0008006" key="3">
    <source>
        <dbReference type="Google" id="ProtNLM"/>
    </source>
</evidence>
<proteinExistence type="predicted"/>
<reference evidence="1 2" key="1">
    <citation type="journal article" date="2016" name="Nat. Commun.">
        <title>Thousands of microbial genomes shed light on interconnected biogeochemical processes in an aquifer system.</title>
        <authorList>
            <person name="Anantharaman K."/>
            <person name="Brown C.T."/>
            <person name="Hug L.A."/>
            <person name="Sharon I."/>
            <person name="Castelle C.J."/>
            <person name="Probst A.J."/>
            <person name="Thomas B.C."/>
            <person name="Singh A."/>
            <person name="Wilkins M.J."/>
            <person name="Karaoz U."/>
            <person name="Brodie E.L."/>
            <person name="Williams K.H."/>
            <person name="Hubbard S.S."/>
            <person name="Banfield J.F."/>
        </authorList>
    </citation>
    <scope>NUCLEOTIDE SEQUENCE [LARGE SCALE GENOMIC DNA]</scope>
</reference>